<gene>
    <name evidence="3" type="ORF">EZ428_19395</name>
</gene>
<name>A0A4R0MNV0_9SPHI</name>
<dbReference type="OrthoDB" id="964423at2"/>
<dbReference type="Pfam" id="PF02371">
    <property type="entry name" value="Transposase_20"/>
    <property type="match status" value="1"/>
</dbReference>
<accession>A0A4R0MNV0</accession>
<dbReference type="AlphaFoldDB" id="A0A4R0MNV0"/>
<dbReference type="GO" id="GO:0004803">
    <property type="term" value="F:transposase activity"/>
    <property type="evidence" value="ECO:0007669"/>
    <property type="project" value="InterPro"/>
</dbReference>
<dbReference type="Proteomes" id="UP000292884">
    <property type="component" value="Unassembled WGS sequence"/>
</dbReference>
<reference evidence="3 4" key="1">
    <citation type="submission" date="2019-02" db="EMBL/GenBank/DDBJ databases">
        <title>Pedobacter sp. RP-1-13 sp. nov., isolated from Arctic soil.</title>
        <authorList>
            <person name="Dahal R.H."/>
        </authorList>
    </citation>
    <scope>NUCLEOTIDE SEQUENCE [LARGE SCALE GENOMIC DNA]</scope>
    <source>
        <strain evidence="3 4">RP-1-13</strain>
    </source>
</reference>
<feature type="domain" description="Transposase IS116/IS110/IS902 C-terminal" evidence="2">
    <location>
        <begin position="209"/>
        <end position="290"/>
    </location>
</feature>
<protein>
    <submittedName>
        <fullName evidence="3">IS110 family transposase</fullName>
    </submittedName>
</protein>
<dbReference type="InterPro" id="IPR047650">
    <property type="entry name" value="Transpos_IS110"/>
</dbReference>
<evidence type="ECO:0000313" key="4">
    <source>
        <dbReference type="Proteomes" id="UP000292884"/>
    </source>
</evidence>
<dbReference type="NCBIfam" id="NF033542">
    <property type="entry name" value="transpos_IS110"/>
    <property type="match status" value="1"/>
</dbReference>
<dbReference type="PANTHER" id="PTHR33055:SF13">
    <property type="entry name" value="TRANSPOSASE"/>
    <property type="match status" value="1"/>
</dbReference>
<dbReference type="InterPro" id="IPR003346">
    <property type="entry name" value="Transposase_20"/>
</dbReference>
<dbReference type="EMBL" id="SJSK01000006">
    <property type="protein sequence ID" value="TCC87902.1"/>
    <property type="molecule type" value="Genomic_DNA"/>
</dbReference>
<feature type="domain" description="Transposase IS110-like N-terminal" evidence="1">
    <location>
        <begin position="7"/>
        <end position="167"/>
    </location>
</feature>
<evidence type="ECO:0000313" key="3">
    <source>
        <dbReference type="EMBL" id="TCC87902.1"/>
    </source>
</evidence>
<dbReference type="PANTHER" id="PTHR33055">
    <property type="entry name" value="TRANSPOSASE FOR INSERTION SEQUENCE ELEMENT IS1111A"/>
    <property type="match status" value="1"/>
</dbReference>
<evidence type="ECO:0000259" key="2">
    <source>
        <dbReference type="Pfam" id="PF02371"/>
    </source>
</evidence>
<keyword evidence="4" id="KW-1185">Reference proteome</keyword>
<dbReference type="RefSeq" id="WP_131554867.1">
    <property type="nucleotide sequence ID" value="NZ_SJSK01000006.1"/>
</dbReference>
<organism evidence="3 4">
    <name type="scientific">Pedobacter frigiditerrae</name>
    <dbReference type="NCBI Taxonomy" id="2530452"/>
    <lineage>
        <taxon>Bacteria</taxon>
        <taxon>Pseudomonadati</taxon>
        <taxon>Bacteroidota</taxon>
        <taxon>Sphingobacteriia</taxon>
        <taxon>Sphingobacteriales</taxon>
        <taxon>Sphingobacteriaceae</taxon>
        <taxon>Pedobacter</taxon>
    </lineage>
</organism>
<dbReference type="InterPro" id="IPR002525">
    <property type="entry name" value="Transp_IS110-like_N"/>
</dbReference>
<proteinExistence type="predicted"/>
<dbReference type="Pfam" id="PF01548">
    <property type="entry name" value="DEDD_Tnp_IS110"/>
    <property type="match status" value="1"/>
</dbReference>
<sequence length="343" mass="38894">MTVKQAVGIDVAKKELVVSIGRMSHDTGVDIYAHKTFSNHARGFMDLVAWVDRMTMRGVQTRYVMEATGVYHECVAYYLSGHGHQLSIVLPNKISNYFRTLDVKTITDKTASQAICQFGLERKLDDWQRPKKVFRELRQLTRERDQLITDRTVLKNQLHAEMAEAFPNQGSIRRAAERIQLINGQELEIRAELAGIIKRDAELARKIGLITTIPGVGRLTAVTVLAETNGFELISNKKQLVGYSGLDVRLKDSGTSVKGKPRISKRGNRHLRKAMHMPALAAIRHNREHKMLFVRLVSGHGIKMKSVVAVQRKILELIYTIFKTDKPFDRDYVRIEVPEALNG</sequence>
<evidence type="ECO:0000259" key="1">
    <source>
        <dbReference type="Pfam" id="PF01548"/>
    </source>
</evidence>
<comment type="caution">
    <text evidence="3">The sequence shown here is derived from an EMBL/GenBank/DDBJ whole genome shotgun (WGS) entry which is preliminary data.</text>
</comment>
<dbReference type="GO" id="GO:0003677">
    <property type="term" value="F:DNA binding"/>
    <property type="evidence" value="ECO:0007669"/>
    <property type="project" value="InterPro"/>
</dbReference>
<dbReference type="GO" id="GO:0006313">
    <property type="term" value="P:DNA transposition"/>
    <property type="evidence" value="ECO:0007669"/>
    <property type="project" value="InterPro"/>
</dbReference>